<dbReference type="EMBL" id="ML178818">
    <property type="protein sequence ID" value="TFL04833.1"/>
    <property type="molecule type" value="Genomic_DNA"/>
</dbReference>
<gene>
    <name evidence="2" type="ORF">BDV98DRAFT_590594</name>
</gene>
<evidence type="ECO:0000313" key="2">
    <source>
        <dbReference type="EMBL" id="TFL04833.1"/>
    </source>
</evidence>
<protein>
    <submittedName>
        <fullName evidence="2">Uncharacterized protein</fullName>
    </submittedName>
</protein>
<reference evidence="2 3" key="1">
    <citation type="journal article" date="2019" name="Nat. Ecol. Evol.">
        <title>Megaphylogeny resolves global patterns of mushroom evolution.</title>
        <authorList>
            <person name="Varga T."/>
            <person name="Krizsan K."/>
            <person name="Foldi C."/>
            <person name="Dima B."/>
            <person name="Sanchez-Garcia M."/>
            <person name="Sanchez-Ramirez S."/>
            <person name="Szollosi G.J."/>
            <person name="Szarkandi J.G."/>
            <person name="Papp V."/>
            <person name="Albert L."/>
            <person name="Andreopoulos W."/>
            <person name="Angelini C."/>
            <person name="Antonin V."/>
            <person name="Barry K.W."/>
            <person name="Bougher N.L."/>
            <person name="Buchanan P."/>
            <person name="Buyck B."/>
            <person name="Bense V."/>
            <person name="Catcheside P."/>
            <person name="Chovatia M."/>
            <person name="Cooper J."/>
            <person name="Damon W."/>
            <person name="Desjardin D."/>
            <person name="Finy P."/>
            <person name="Geml J."/>
            <person name="Haridas S."/>
            <person name="Hughes K."/>
            <person name="Justo A."/>
            <person name="Karasinski D."/>
            <person name="Kautmanova I."/>
            <person name="Kiss B."/>
            <person name="Kocsube S."/>
            <person name="Kotiranta H."/>
            <person name="LaButti K.M."/>
            <person name="Lechner B.E."/>
            <person name="Liimatainen K."/>
            <person name="Lipzen A."/>
            <person name="Lukacs Z."/>
            <person name="Mihaltcheva S."/>
            <person name="Morgado L.N."/>
            <person name="Niskanen T."/>
            <person name="Noordeloos M.E."/>
            <person name="Ohm R.A."/>
            <person name="Ortiz-Santana B."/>
            <person name="Ovrebo C."/>
            <person name="Racz N."/>
            <person name="Riley R."/>
            <person name="Savchenko A."/>
            <person name="Shiryaev A."/>
            <person name="Soop K."/>
            <person name="Spirin V."/>
            <person name="Szebenyi C."/>
            <person name="Tomsovsky M."/>
            <person name="Tulloss R.E."/>
            <person name="Uehling J."/>
            <person name="Grigoriev I.V."/>
            <person name="Vagvolgyi C."/>
            <person name="Papp T."/>
            <person name="Martin F.M."/>
            <person name="Miettinen O."/>
            <person name="Hibbett D.S."/>
            <person name="Nagy L.G."/>
        </authorList>
    </citation>
    <scope>NUCLEOTIDE SEQUENCE [LARGE SCALE GENOMIC DNA]</scope>
    <source>
        <strain evidence="2 3">CBS 309.79</strain>
    </source>
</reference>
<feature type="region of interest" description="Disordered" evidence="1">
    <location>
        <begin position="279"/>
        <end position="311"/>
    </location>
</feature>
<evidence type="ECO:0000313" key="3">
    <source>
        <dbReference type="Proteomes" id="UP000305067"/>
    </source>
</evidence>
<dbReference type="OrthoDB" id="2670565at2759"/>
<feature type="compositionally biased region" description="Basic and acidic residues" evidence="1">
    <location>
        <begin position="51"/>
        <end position="60"/>
    </location>
</feature>
<keyword evidence="3" id="KW-1185">Reference proteome</keyword>
<feature type="compositionally biased region" description="Polar residues" evidence="1">
    <location>
        <begin position="22"/>
        <end position="50"/>
    </location>
</feature>
<sequence>MASSFRTSTDAIDVVLRRLEQVSRSSVANSHQSQPQQNGPRSDSPPLSTRTQHEPEDPQHRNKSVVTEPQHPSALPTETGGARQTLPLHLSGFMDAFGKPTQPSDQYLNAFNASLTSHLASNSGGVSKTNTEPLAVHALFTSLDSEIRLCVYGEIITYDLCTLEPEPQAIISLLKLAMSDRAAWMIVAGYYRRKKLAFAAIAVVTSMLDVMRKHGYFDADLKPAFMILSACETDLSRDPRCSDRPHHAKNAERWLHKALASEQIDYQLFPALMEPTPVVTKTERQATPPPRRAPSVSKGRSDQAGYQRILERENESLRDRLRLQADRLDEVKSAKRKLENEVARERDLGRIFEKKVHTLEQELETSRRMASYAIAGQRRENDARRKAEARADRDTEARISMECQLRRSQAEHMQYADLTEDYSDWSPHPSFDV</sequence>
<organism evidence="2 3">
    <name type="scientific">Pterulicium gracile</name>
    <dbReference type="NCBI Taxonomy" id="1884261"/>
    <lineage>
        <taxon>Eukaryota</taxon>
        <taxon>Fungi</taxon>
        <taxon>Dikarya</taxon>
        <taxon>Basidiomycota</taxon>
        <taxon>Agaricomycotina</taxon>
        <taxon>Agaricomycetes</taxon>
        <taxon>Agaricomycetidae</taxon>
        <taxon>Agaricales</taxon>
        <taxon>Pleurotineae</taxon>
        <taxon>Pterulaceae</taxon>
        <taxon>Pterulicium</taxon>
    </lineage>
</organism>
<accession>A0A5C3QS92</accession>
<evidence type="ECO:0000256" key="1">
    <source>
        <dbReference type="SAM" id="MobiDB-lite"/>
    </source>
</evidence>
<name>A0A5C3QS92_9AGAR</name>
<feature type="region of interest" description="Disordered" evidence="1">
    <location>
        <begin position="22"/>
        <end position="83"/>
    </location>
</feature>
<proteinExistence type="predicted"/>
<dbReference type="AlphaFoldDB" id="A0A5C3QS92"/>
<feature type="region of interest" description="Disordered" evidence="1">
    <location>
        <begin position="375"/>
        <end position="395"/>
    </location>
</feature>
<feature type="compositionally biased region" description="Basic and acidic residues" evidence="1">
    <location>
        <begin position="377"/>
        <end position="395"/>
    </location>
</feature>
<dbReference type="Proteomes" id="UP000305067">
    <property type="component" value="Unassembled WGS sequence"/>
</dbReference>